<accession>A0AAF1BEL8</accession>
<dbReference type="AlphaFoldDB" id="A0AAF1BEL8"/>
<dbReference type="CDD" id="cd02440">
    <property type="entry name" value="AdoMet_MTases"/>
    <property type="match status" value="1"/>
</dbReference>
<evidence type="ECO:0000256" key="1">
    <source>
        <dbReference type="SAM" id="MobiDB-lite"/>
    </source>
</evidence>
<gene>
    <name evidence="2" type="primary">laeA_0</name>
    <name evidence="2" type="ORF">LOC62_01G000286</name>
</gene>
<dbReference type="PANTHER" id="PTHR43591:SF24">
    <property type="entry name" value="2-METHOXY-6-POLYPRENYL-1,4-BENZOQUINOL METHYLASE, MITOCHONDRIAL"/>
    <property type="match status" value="1"/>
</dbReference>
<dbReference type="SUPFAM" id="SSF53335">
    <property type="entry name" value="S-adenosyl-L-methionine-dependent methyltransferases"/>
    <property type="match status" value="1"/>
</dbReference>
<dbReference type="RefSeq" id="XP_062622693.1">
    <property type="nucleotide sequence ID" value="XM_062766709.1"/>
</dbReference>
<dbReference type="Pfam" id="PF13489">
    <property type="entry name" value="Methyltransf_23"/>
    <property type="match status" value="1"/>
</dbReference>
<dbReference type="EMBL" id="CP086714">
    <property type="protein sequence ID" value="WOO76661.1"/>
    <property type="molecule type" value="Genomic_DNA"/>
</dbReference>
<reference evidence="2" key="1">
    <citation type="submission" date="2023-10" db="EMBL/GenBank/DDBJ databases">
        <authorList>
            <person name="Noh H."/>
        </authorList>
    </citation>
    <scope>NUCLEOTIDE SEQUENCE</scope>
    <source>
        <strain evidence="2">DUCC4014</strain>
    </source>
</reference>
<name>A0AAF1BEL8_9TREE</name>
<dbReference type="Proteomes" id="UP000827549">
    <property type="component" value="Chromosome 1"/>
</dbReference>
<feature type="compositionally biased region" description="Basic and acidic residues" evidence="1">
    <location>
        <begin position="12"/>
        <end position="36"/>
    </location>
</feature>
<dbReference type="GeneID" id="87803545"/>
<evidence type="ECO:0000313" key="2">
    <source>
        <dbReference type="EMBL" id="WOO76661.1"/>
    </source>
</evidence>
<dbReference type="Gene3D" id="3.40.50.150">
    <property type="entry name" value="Vaccinia Virus protein VP39"/>
    <property type="match status" value="1"/>
</dbReference>
<keyword evidence="3" id="KW-1185">Reference proteome</keyword>
<protein>
    <submittedName>
        <fullName evidence="2">Secondary metabolism regulator laeA</fullName>
    </submittedName>
</protein>
<organism evidence="2 3">
    <name type="scientific">Vanrija pseudolonga</name>
    <dbReference type="NCBI Taxonomy" id="143232"/>
    <lineage>
        <taxon>Eukaryota</taxon>
        <taxon>Fungi</taxon>
        <taxon>Dikarya</taxon>
        <taxon>Basidiomycota</taxon>
        <taxon>Agaricomycotina</taxon>
        <taxon>Tremellomycetes</taxon>
        <taxon>Trichosporonales</taxon>
        <taxon>Trichosporonaceae</taxon>
        <taxon>Vanrija</taxon>
    </lineage>
</organism>
<dbReference type="InterPro" id="IPR029063">
    <property type="entry name" value="SAM-dependent_MTases_sf"/>
</dbReference>
<evidence type="ECO:0000313" key="3">
    <source>
        <dbReference type="Proteomes" id="UP000827549"/>
    </source>
</evidence>
<proteinExistence type="predicted"/>
<dbReference type="GO" id="GO:0008168">
    <property type="term" value="F:methyltransferase activity"/>
    <property type="evidence" value="ECO:0007669"/>
    <property type="project" value="TreeGrafter"/>
</dbReference>
<feature type="region of interest" description="Disordered" evidence="1">
    <location>
        <begin position="1"/>
        <end position="47"/>
    </location>
</feature>
<dbReference type="PANTHER" id="PTHR43591">
    <property type="entry name" value="METHYLTRANSFERASE"/>
    <property type="match status" value="1"/>
</dbReference>
<sequence length="322" mass="35896">MPNSLGQQDAGPSRHDQDHDNSNHDHSNSNHDHSNSNHDSGSTTVDKRERERLDTLHAAHTLLLSPAHDELISAHLADVHRSGRRSTVLDVGTGTGTWAFAMGRQHPFADIIGVDINWSAYGVQDSPHGNVEFRTVDLIHVKAMVMDIPHYPQLVERLAVTLKPRGLMILVESSMSFECIDGTPSAVVASWCSSLRDALATKNSDIDLPRNLDRTVAATGVFTSEFFFQEVGCPVGAYMRSGSERLLRAGRLHASVIQPTLWRLISSRLEPGPRRRNLESLSDECARDLISPSSRYIQRLFAVYAFKRPSSDRLLPRHRHSY</sequence>